<name>A0A2P6P3R9_ROSCH</name>
<dbReference type="AlphaFoldDB" id="A0A2P6P3R9"/>
<evidence type="ECO:0000313" key="1">
    <source>
        <dbReference type="EMBL" id="PRQ16569.1"/>
    </source>
</evidence>
<dbReference type="Gramene" id="PRQ16569">
    <property type="protein sequence ID" value="PRQ16569"/>
    <property type="gene ID" value="RchiOBHm_Chr7g0185651"/>
</dbReference>
<proteinExistence type="predicted"/>
<evidence type="ECO:0000313" key="2">
    <source>
        <dbReference type="Proteomes" id="UP000238479"/>
    </source>
</evidence>
<comment type="caution">
    <text evidence="1">The sequence shown here is derived from an EMBL/GenBank/DDBJ whole genome shotgun (WGS) entry which is preliminary data.</text>
</comment>
<gene>
    <name evidence="1" type="ORF">RchiOBHm_Chr7g0185651</name>
</gene>
<reference evidence="1 2" key="1">
    <citation type="journal article" date="2018" name="Nat. Genet.">
        <title>The Rosa genome provides new insights in the design of modern roses.</title>
        <authorList>
            <person name="Bendahmane M."/>
        </authorList>
    </citation>
    <scope>NUCLEOTIDE SEQUENCE [LARGE SCALE GENOMIC DNA]</scope>
    <source>
        <strain evidence="2">cv. Old Blush</strain>
    </source>
</reference>
<keyword evidence="2" id="KW-1185">Reference proteome</keyword>
<dbReference type="Proteomes" id="UP000238479">
    <property type="component" value="Chromosome 7"/>
</dbReference>
<sequence>MVIRAESSSHPSQLLSKQHLEPIIEEELLNEHMDTIEEDM</sequence>
<protein>
    <submittedName>
        <fullName evidence="1">Uncharacterized protein</fullName>
    </submittedName>
</protein>
<dbReference type="EMBL" id="PDCK01000045">
    <property type="protein sequence ID" value="PRQ16569.1"/>
    <property type="molecule type" value="Genomic_DNA"/>
</dbReference>
<accession>A0A2P6P3R9</accession>
<organism evidence="1 2">
    <name type="scientific">Rosa chinensis</name>
    <name type="common">China rose</name>
    <dbReference type="NCBI Taxonomy" id="74649"/>
    <lineage>
        <taxon>Eukaryota</taxon>
        <taxon>Viridiplantae</taxon>
        <taxon>Streptophyta</taxon>
        <taxon>Embryophyta</taxon>
        <taxon>Tracheophyta</taxon>
        <taxon>Spermatophyta</taxon>
        <taxon>Magnoliopsida</taxon>
        <taxon>eudicotyledons</taxon>
        <taxon>Gunneridae</taxon>
        <taxon>Pentapetalae</taxon>
        <taxon>rosids</taxon>
        <taxon>fabids</taxon>
        <taxon>Rosales</taxon>
        <taxon>Rosaceae</taxon>
        <taxon>Rosoideae</taxon>
        <taxon>Rosoideae incertae sedis</taxon>
        <taxon>Rosa</taxon>
    </lineage>
</organism>